<dbReference type="RefSeq" id="XP_002781121.1">
    <property type="nucleotide sequence ID" value="XM_002781075.1"/>
</dbReference>
<protein>
    <recommendedName>
        <fullName evidence="1">Mei2-like C-terminal RNA recognition motif domain-containing protein</fullName>
    </recommendedName>
</protein>
<keyword evidence="3" id="KW-1185">Reference proteome</keyword>
<dbReference type="InParanoid" id="C5KRE3"/>
<proteinExistence type="predicted"/>
<dbReference type="OrthoDB" id="417481at2759"/>
<evidence type="ECO:0000313" key="3">
    <source>
        <dbReference type="Proteomes" id="UP000007800"/>
    </source>
</evidence>
<dbReference type="InterPro" id="IPR007201">
    <property type="entry name" value="Mei2-like_Rrm_C"/>
</dbReference>
<dbReference type="GeneID" id="9055876"/>
<evidence type="ECO:0000313" key="2">
    <source>
        <dbReference type="EMBL" id="EER12916.1"/>
    </source>
</evidence>
<feature type="domain" description="Mei2-like C-terminal RNA recognition motif" evidence="1">
    <location>
        <begin position="70"/>
        <end position="110"/>
    </location>
</feature>
<dbReference type="AlphaFoldDB" id="C5KRE3"/>
<organism evidence="3">
    <name type="scientific">Perkinsus marinus (strain ATCC 50983 / TXsc)</name>
    <dbReference type="NCBI Taxonomy" id="423536"/>
    <lineage>
        <taxon>Eukaryota</taxon>
        <taxon>Sar</taxon>
        <taxon>Alveolata</taxon>
        <taxon>Perkinsozoa</taxon>
        <taxon>Perkinsea</taxon>
        <taxon>Perkinsida</taxon>
        <taxon>Perkinsidae</taxon>
        <taxon>Perkinsus</taxon>
    </lineage>
</organism>
<dbReference type="EMBL" id="GG675796">
    <property type="protein sequence ID" value="EER12916.1"/>
    <property type="molecule type" value="Genomic_DNA"/>
</dbReference>
<dbReference type="Pfam" id="PF04059">
    <property type="entry name" value="RRM_2"/>
    <property type="match status" value="1"/>
</dbReference>
<accession>C5KRE3</accession>
<dbReference type="Proteomes" id="UP000007800">
    <property type="component" value="Unassembled WGS sequence"/>
</dbReference>
<name>C5KRE3_PERM5</name>
<sequence>MENPVCDAESFQYAHETLKNSGTAGTLDLNANHHTPPHSPALAEGIDLALTRSIDRVATRNPRLESSTKLTVMLRNIPNKLTQIDIANAVKHEGFFGDFDFLYSPIDFKSLIQLPKQTHLGCIGITKVARELL</sequence>
<evidence type="ECO:0000259" key="1">
    <source>
        <dbReference type="Pfam" id="PF04059"/>
    </source>
</evidence>
<gene>
    <name evidence="2" type="ORF">Pmar_PMAR000649</name>
</gene>
<reference evidence="2 3" key="1">
    <citation type="submission" date="2008-07" db="EMBL/GenBank/DDBJ databases">
        <authorList>
            <person name="El-Sayed N."/>
            <person name="Caler E."/>
            <person name="Inman J."/>
            <person name="Amedeo P."/>
            <person name="Hass B."/>
            <person name="Wortman J."/>
        </authorList>
    </citation>
    <scope>NUCLEOTIDE SEQUENCE [LARGE SCALE GENOMIC DNA]</scope>
    <source>
        <strain evidence="3">ATCC 50983 / TXsc</strain>
    </source>
</reference>